<dbReference type="AlphaFoldDB" id="A0A9P3H7I2"/>
<organism evidence="2 3">
    <name type="scientific">Entomortierella parvispora</name>
    <dbReference type="NCBI Taxonomy" id="205924"/>
    <lineage>
        <taxon>Eukaryota</taxon>
        <taxon>Fungi</taxon>
        <taxon>Fungi incertae sedis</taxon>
        <taxon>Mucoromycota</taxon>
        <taxon>Mortierellomycotina</taxon>
        <taxon>Mortierellomycetes</taxon>
        <taxon>Mortierellales</taxon>
        <taxon>Mortierellaceae</taxon>
        <taxon>Entomortierella</taxon>
    </lineage>
</organism>
<feature type="region of interest" description="Disordered" evidence="1">
    <location>
        <begin position="1"/>
        <end position="22"/>
    </location>
</feature>
<evidence type="ECO:0000313" key="2">
    <source>
        <dbReference type="EMBL" id="GJJ71472.1"/>
    </source>
</evidence>
<name>A0A9P3H7I2_9FUNG</name>
<dbReference type="EMBL" id="BQFW01000005">
    <property type="protein sequence ID" value="GJJ71472.1"/>
    <property type="molecule type" value="Genomic_DNA"/>
</dbReference>
<dbReference type="Gene3D" id="3.80.10.10">
    <property type="entry name" value="Ribonuclease Inhibitor"/>
    <property type="match status" value="1"/>
</dbReference>
<reference evidence="2" key="2">
    <citation type="journal article" date="2022" name="Microbiol. Resour. Announc.">
        <title>Whole-Genome Sequence of Entomortierella parvispora E1425, a Mucoromycotan Fungus Associated with Burkholderiaceae-Related Endosymbiotic Bacteria.</title>
        <authorList>
            <person name="Herlambang A."/>
            <person name="Guo Y."/>
            <person name="Takashima Y."/>
            <person name="Narisawa K."/>
            <person name="Ohta H."/>
            <person name="Nishizawa T."/>
        </authorList>
    </citation>
    <scope>NUCLEOTIDE SEQUENCE</scope>
    <source>
        <strain evidence="2">E1425</strain>
    </source>
</reference>
<feature type="compositionally biased region" description="Polar residues" evidence="1">
    <location>
        <begin position="58"/>
        <end position="69"/>
    </location>
</feature>
<dbReference type="Proteomes" id="UP000827284">
    <property type="component" value="Unassembled WGS sequence"/>
</dbReference>
<gene>
    <name evidence="2" type="ORF">EMPS_03822</name>
</gene>
<accession>A0A9P3H7I2</accession>
<dbReference type="InterPro" id="IPR032675">
    <property type="entry name" value="LRR_dom_sf"/>
</dbReference>
<evidence type="ECO:0000313" key="3">
    <source>
        <dbReference type="Proteomes" id="UP000827284"/>
    </source>
</evidence>
<dbReference type="OrthoDB" id="2392810at2759"/>
<dbReference type="SUPFAM" id="SSF52047">
    <property type="entry name" value="RNI-like"/>
    <property type="match status" value="1"/>
</dbReference>
<sequence>MVGATHQKAFPAGANDHRHPFSESKTDMIRPESALAVIMPALTQQCLITKMSEKSALGNSVAGTQSGPEQHQRFDTQPPTVPVHAAKSHEQPSDRSGNSPMQRDMLGSFGDRPQYSVSGNQSPPASPRNPPRYLNIKRHYWIPYEYIIIPSLMPTYTGRSQVRIVAVCQAEFRPMDSLVFSHILASTAYEIADPASFLLQHESSLFAASSVLHHVFVTATNYSCNSDKSPETWNGLWKTKGGDMSNIHLLTEERPFISICLNRPAEILGMREVLKNAKNPLLDDGLTSGLTVVDHWSRETIWQCDGCSSLAPQNQSLADGHQVTLADYGQLCQRKTEHRVRLSNVDAMHHLTKTLESSPSASKIYLDINTPKFFNPDAMGGLIQEITELFVRLATAILIQSPLLELKIAAETLPRYEDSFRLMNAIFNCPSLRELTLVDTPLMLQQPDLPMIFPDLRLLSLDNVYVETEAAAKNFVHMIRNVKGLEVLHMNRMRFTRNALAVDMQDAHLSALSQCFRNLKELSLVENVFLTCDQLLDFVAMVLAVNVGNRRDSILMMNKGTSKLKRLDLSDNPRMEGAGWDSFFKRFEARRKALVYMDARIQEQMKRF</sequence>
<evidence type="ECO:0000256" key="1">
    <source>
        <dbReference type="SAM" id="MobiDB-lite"/>
    </source>
</evidence>
<reference evidence="2" key="1">
    <citation type="submission" date="2021-11" db="EMBL/GenBank/DDBJ databases">
        <authorList>
            <person name="Herlambang A."/>
            <person name="Guo Y."/>
            <person name="Takashima Y."/>
            <person name="Nishizawa T."/>
        </authorList>
    </citation>
    <scope>NUCLEOTIDE SEQUENCE</scope>
    <source>
        <strain evidence="2">E1425</strain>
    </source>
</reference>
<proteinExistence type="predicted"/>
<keyword evidence="3" id="KW-1185">Reference proteome</keyword>
<comment type="caution">
    <text evidence="2">The sequence shown here is derived from an EMBL/GenBank/DDBJ whole genome shotgun (WGS) entry which is preliminary data.</text>
</comment>
<protein>
    <submittedName>
        <fullName evidence="2">Uncharacterized protein</fullName>
    </submittedName>
</protein>
<feature type="region of interest" description="Disordered" evidence="1">
    <location>
        <begin position="58"/>
        <end position="130"/>
    </location>
</feature>